<name>A0ABV0BJJ4_9HYPH</name>
<reference evidence="2 3" key="1">
    <citation type="submission" date="2024-04" db="EMBL/GenBank/DDBJ databases">
        <title>A novel species isolated from cricket.</title>
        <authorList>
            <person name="Wang H.-C."/>
        </authorList>
    </citation>
    <scope>NUCLEOTIDE SEQUENCE [LARGE SCALE GENOMIC DNA]</scope>
    <source>
        <strain evidence="2 3">WL0021</strain>
    </source>
</reference>
<protein>
    <submittedName>
        <fullName evidence="2">VOC family protein</fullName>
    </submittedName>
</protein>
<dbReference type="SUPFAM" id="SSF54593">
    <property type="entry name" value="Glyoxalase/Bleomycin resistance protein/Dihydroxybiphenyl dioxygenase"/>
    <property type="match status" value="1"/>
</dbReference>
<dbReference type="Gene3D" id="3.10.180.10">
    <property type="entry name" value="2,3-Dihydroxybiphenyl 1,2-Dioxygenase, domain 1"/>
    <property type="match status" value="1"/>
</dbReference>
<dbReference type="PANTHER" id="PTHR10374:SF30">
    <property type="entry name" value="LACTOYLGLUTATHIONE LYASE"/>
    <property type="match status" value="1"/>
</dbReference>
<evidence type="ECO:0000313" key="2">
    <source>
        <dbReference type="EMBL" id="MEN3930446.1"/>
    </source>
</evidence>
<gene>
    <name evidence="2" type="ORF">WJT86_05125</name>
</gene>
<dbReference type="RefSeq" id="WP_346336456.1">
    <property type="nucleotide sequence ID" value="NZ_JBBYXI010000002.1"/>
</dbReference>
<organism evidence="2 3">
    <name type="scientific">Hohaiivirga grylli</name>
    <dbReference type="NCBI Taxonomy" id="3133970"/>
    <lineage>
        <taxon>Bacteria</taxon>
        <taxon>Pseudomonadati</taxon>
        <taxon>Pseudomonadota</taxon>
        <taxon>Alphaproteobacteria</taxon>
        <taxon>Hyphomicrobiales</taxon>
        <taxon>Methylobacteriaceae</taxon>
        <taxon>Hohaiivirga</taxon>
    </lineage>
</organism>
<dbReference type="InterPro" id="IPR004360">
    <property type="entry name" value="Glyas_Fos-R_dOase_dom"/>
</dbReference>
<dbReference type="EMBL" id="JBBYXI010000002">
    <property type="protein sequence ID" value="MEN3930446.1"/>
    <property type="molecule type" value="Genomic_DNA"/>
</dbReference>
<dbReference type="Pfam" id="PF00903">
    <property type="entry name" value="Glyoxalase"/>
    <property type="match status" value="1"/>
</dbReference>
<feature type="domain" description="VOC" evidence="1">
    <location>
        <begin position="2"/>
        <end position="127"/>
    </location>
</feature>
<dbReference type="PROSITE" id="PS51819">
    <property type="entry name" value="VOC"/>
    <property type="match status" value="1"/>
</dbReference>
<dbReference type="Proteomes" id="UP001418637">
    <property type="component" value="Unassembled WGS sequence"/>
</dbReference>
<evidence type="ECO:0000259" key="1">
    <source>
        <dbReference type="PROSITE" id="PS51819"/>
    </source>
</evidence>
<accession>A0ABV0BJJ4</accession>
<dbReference type="InterPro" id="IPR029068">
    <property type="entry name" value="Glyas_Bleomycin-R_OHBP_Dase"/>
</dbReference>
<dbReference type="PANTHER" id="PTHR10374">
    <property type="entry name" value="LACTOYLGLUTATHIONE LYASE GLYOXALASE I"/>
    <property type="match status" value="1"/>
</dbReference>
<evidence type="ECO:0000313" key="3">
    <source>
        <dbReference type="Proteomes" id="UP001418637"/>
    </source>
</evidence>
<proteinExistence type="predicted"/>
<comment type="caution">
    <text evidence="2">The sequence shown here is derived from an EMBL/GenBank/DDBJ whole genome shotgun (WGS) entry which is preliminary data.</text>
</comment>
<dbReference type="InterPro" id="IPR037523">
    <property type="entry name" value="VOC_core"/>
</dbReference>
<keyword evidence="3" id="KW-1185">Reference proteome</keyword>
<sequence length="146" mass="16499">MQYAHSMIRVSNLDETIAFFDKTLGLIEIRRYDSEKGQFTNVFLASEDDVKAHKDGVVPCIELTYNWGDHTYTGGRNFGHLAFYVDDLYAACQRILDAGVEVNRPPRDGHLAFFKTPDGISIELIQKNGSLPVQEPWVSMPNSGTW</sequence>